<name>A0A8H6MID1_9PEZI</name>
<gene>
    <name evidence="1" type="ORF">CSOJ01_15610</name>
</gene>
<dbReference type="InterPro" id="IPR036770">
    <property type="entry name" value="Ankyrin_rpt-contain_sf"/>
</dbReference>
<evidence type="ECO:0000313" key="1">
    <source>
        <dbReference type="EMBL" id="KAF6785374.1"/>
    </source>
</evidence>
<reference evidence="1 2" key="1">
    <citation type="journal article" date="2020" name="Phytopathology">
        <title>Genome Sequence Resources of Colletotrichum truncatum, C. plurivorum, C. musicola, and C. sojae: Four Species Pathogenic to Soybean (Glycine max).</title>
        <authorList>
            <person name="Rogerio F."/>
            <person name="Boufleur T.R."/>
            <person name="Ciampi-Guillardi M."/>
            <person name="Sukno S.A."/>
            <person name="Thon M.R."/>
            <person name="Massola Junior N.S."/>
            <person name="Baroncelli R."/>
        </authorList>
    </citation>
    <scope>NUCLEOTIDE SEQUENCE [LARGE SCALE GENOMIC DNA]</scope>
    <source>
        <strain evidence="1 2">LFN0009</strain>
    </source>
</reference>
<protein>
    <submittedName>
        <fullName evidence="1">Ankyrin repeat containing protein</fullName>
    </submittedName>
</protein>
<organism evidence="1 2">
    <name type="scientific">Colletotrichum sojae</name>
    <dbReference type="NCBI Taxonomy" id="2175907"/>
    <lineage>
        <taxon>Eukaryota</taxon>
        <taxon>Fungi</taxon>
        <taxon>Dikarya</taxon>
        <taxon>Ascomycota</taxon>
        <taxon>Pezizomycotina</taxon>
        <taxon>Sordariomycetes</taxon>
        <taxon>Hypocreomycetidae</taxon>
        <taxon>Glomerellales</taxon>
        <taxon>Glomerellaceae</taxon>
        <taxon>Colletotrichum</taxon>
        <taxon>Colletotrichum orchidearum species complex</taxon>
    </lineage>
</organism>
<proteinExistence type="predicted"/>
<dbReference type="SUPFAM" id="SSF48403">
    <property type="entry name" value="Ankyrin repeat"/>
    <property type="match status" value="1"/>
</dbReference>
<dbReference type="Gene3D" id="1.25.40.20">
    <property type="entry name" value="Ankyrin repeat-containing domain"/>
    <property type="match status" value="1"/>
</dbReference>
<accession>A0A8H6MID1</accession>
<keyword evidence="2" id="KW-1185">Reference proteome</keyword>
<dbReference type="AlphaFoldDB" id="A0A8H6MID1"/>
<dbReference type="EMBL" id="WIGN01000694">
    <property type="protein sequence ID" value="KAF6785374.1"/>
    <property type="molecule type" value="Genomic_DNA"/>
</dbReference>
<evidence type="ECO:0000313" key="2">
    <source>
        <dbReference type="Proteomes" id="UP000652219"/>
    </source>
</evidence>
<comment type="caution">
    <text evidence="1">The sequence shown here is derived from an EMBL/GenBank/DDBJ whole genome shotgun (WGS) entry which is preliminary data.</text>
</comment>
<dbReference type="Proteomes" id="UP000652219">
    <property type="component" value="Unassembled WGS sequence"/>
</dbReference>
<sequence>MAVNDNPNVNEIVCCFLRHGVDVDTGEGFFLCTAVEAGNAKLLTEVLPHDPSTRSLRRAFKTCTEVQPRSLRLDMMKSLLEVAGHTEIGQSDQLLQETNAAIAGHSQGPQLLIRHKTGGDFEGEYVRVAATSGSLQVLNMLLFLETTIAVWKRAYLAAASSTLSGIKKKEVVDRLLDFRRPSDEDISEMLATAISGGPDFGPLPDMLLSRGARIAFEILQDAAQQSLQTFAALVAKTDDETLLRKTFNSVRNAPLSSERKFWVCRCLLMNLAMPSDELSQALLDVTSAGELQNLLLPELFLEHGADVRFQNCEAFTIAFRSGSPSLVNLLTQNIADDGTASRIFKLAQKTSALRAEMRRELYLRLLRRGGGISTASKYSAPMNNLQSQKRDAALLGLLLASDADPNVDETRCFVVAAEAGAEPEFRALSKKASFPTVAKALMEAMGTETETPRISTETILLLIKQRPREDPTRAVVLRALLKLELDGGDVTRNIMPGQDFVNLIRSRQNLDYPHELPDSKLDVACLMSGNFKACERVVSHSRDIQTEGTLHTATFLGLPDFVSWLLQQNEKAADEVSEKFDFLIPLAVVCRAQSQPYCVFANGTWAQRHKKTMQLLAAKTDPGWRSYNRKSVVHIALENGPEVTKLMVEALGVRNDPFEGREVLVRRQDGGVLLAGPARQENPQAGAGAVARRLESLAAGSGAGEDDAKIV</sequence>